<evidence type="ECO:0000256" key="1">
    <source>
        <dbReference type="SAM" id="Phobius"/>
    </source>
</evidence>
<reference evidence="2 3" key="1">
    <citation type="journal article" date="2016" name="Nat. Commun.">
        <title>Thousands of microbial genomes shed light on interconnected biogeochemical processes in an aquifer system.</title>
        <authorList>
            <person name="Anantharaman K."/>
            <person name="Brown C.T."/>
            <person name="Hug L.A."/>
            <person name="Sharon I."/>
            <person name="Castelle C.J."/>
            <person name="Probst A.J."/>
            <person name="Thomas B.C."/>
            <person name="Singh A."/>
            <person name="Wilkins M.J."/>
            <person name="Karaoz U."/>
            <person name="Brodie E.L."/>
            <person name="Williams K.H."/>
            <person name="Hubbard S.S."/>
            <person name="Banfield J.F."/>
        </authorList>
    </citation>
    <scope>NUCLEOTIDE SEQUENCE [LARGE SCALE GENOMIC DNA]</scope>
</reference>
<name>A0A1F8CU13_9BACT</name>
<dbReference type="EMBL" id="MGHY01000007">
    <property type="protein sequence ID" value="OGM79817.1"/>
    <property type="molecule type" value="Genomic_DNA"/>
</dbReference>
<protein>
    <submittedName>
        <fullName evidence="2">Uncharacterized protein</fullName>
    </submittedName>
</protein>
<dbReference type="Proteomes" id="UP000178999">
    <property type="component" value="Unassembled WGS sequence"/>
</dbReference>
<sequence length="127" mass="13094">MLSLLTPILLAAGGGGGTGGSDTQITITPGSSVANIDSFTVSNIISWAITMVLVLAGVIFFFMLVIGGIRWIISGGDKVNTEGARNQITAALIGLIIVFASWAIINLISTVFGIDITNFSIPTILPS</sequence>
<proteinExistence type="predicted"/>
<feature type="transmembrane region" description="Helical" evidence="1">
    <location>
        <begin position="90"/>
        <end position="114"/>
    </location>
</feature>
<gene>
    <name evidence="2" type="ORF">A2382_04440</name>
</gene>
<dbReference type="STRING" id="1802538.A2382_04440"/>
<dbReference type="Pfam" id="PF18895">
    <property type="entry name" value="T4SS_pilin"/>
    <property type="match status" value="1"/>
</dbReference>
<keyword evidence="1" id="KW-1133">Transmembrane helix</keyword>
<accession>A0A1F8CU13</accession>
<evidence type="ECO:0000313" key="2">
    <source>
        <dbReference type="EMBL" id="OGM79817.1"/>
    </source>
</evidence>
<comment type="caution">
    <text evidence="2">The sequence shown here is derived from an EMBL/GenBank/DDBJ whole genome shotgun (WGS) entry which is preliminary data.</text>
</comment>
<keyword evidence="1" id="KW-0472">Membrane</keyword>
<organism evidence="2 3">
    <name type="scientific">Candidatus Woesebacteria bacterium RIFOXYB1_FULL_38_16</name>
    <dbReference type="NCBI Taxonomy" id="1802538"/>
    <lineage>
        <taxon>Bacteria</taxon>
        <taxon>Candidatus Woeseibacteriota</taxon>
    </lineage>
</organism>
<dbReference type="AlphaFoldDB" id="A0A1F8CU13"/>
<dbReference type="InterPro" id="IPR043993">
    <property type="entry name" value="T4SS_pilin"/>
</dbReference>
<evidence type="ECO:0000313" key="3">
    <source>
        <dbReference type="Proteomes" id="UP000178999"/>
    </source>
</evidence>
<keyword evidence="1" id="KW-0812">Transmembrane</keyword>
<feature type="transmembrane region" description="Helical" evidence="1">
    <location>
        <begin position="44"/>
        <end position="69"/>
    </location>
</feature>